<comment type="caution">
    <text evidence="3">The sequence shown here is derived from an EMBL/GenBank/DDBJ whole genome shotgun (WGS) entry which is preliminary data.</text>
</comment>
<dbReference type="SMART" id="SM01117">
    <property type="entry name" value="Cyt-b5"/>
    <property type="match status" value="1"/>
</dbReference>
<evidence type="ECO:0000313" key="4">
    <source>
        <dbReference type="Proteomes" id="UP000034799"/>
    </source>
</evidence>
<protein>
    <recommendedName>
        <fullName evidence="2">Cytochrome b5 heme-binding domain-containing protein</fullName>
    </recommendedName>
</protein>
<evidence type="ECO:0000259" key="2">
    <source>
        <dbReference type="SMART" id="SM01117"/>
    </source>
</evidence>
<evidence type="ECO:0000313" key="3">
    <source>
        <dbReference type="EMBL" id="KKR05718.1"/>
    </source>
</evidence>
<sequence>MKKKIVILLILALVVFVVMLGGTYVTRMIQVGKTRQVAGIKKEGLSVYKRSDLSKYNGAIKGRPILIGLNGYVYDVTEGKKFYEPGGTYHYLAGKDSSSELNLIGGDIIRRKYPIVGVIVD</sequence>
<comment type="similarity">
    <text evidence="1">Belongs to the cytochrome b5 family. MAPR subfamily.</text>
</comment>
<dbReference type="InterPro" id="IPR050577">
    <property type="entry name" value="MAPR/NEUFC/NENF-like"/>
</dbReference>
<dbReference type="InterPro" id="IPR036400">
    <property type="entry name" value="Cyt_B5-like_heme/steroid_sf"/>
</dbReference>
<evidence type="ECO:0000256" key="1">
    <source>
        <dbReference type="ARBA" id="ARBA00038357"/>
    </source>
</evidence>
<name>A0A0G0MRE5_9BACT</name>
<dbReference type="GO" id="GO:0016020">
    <property type="term" value="C:membrane"/>
    <property type="evidence" value="ECO:0007669"/>
    <property type="project" value="TreeGrafter"/>
</dbReference>
<dbReference type="Gene3D" id="3.10.120.10">
    <property type="entry name" value="Cytochrome b5-like heme/steroid binding domain"/>
    <property type="match status" value="1"/>
</dbReference>
<feature type="domain" description="Cytochrome b5 heme-binding" evidence="2">
    <location>
        <begin position="48"/>
        <end position="120"/>
    </location>
</feature>
<dbReference type="PANTHER" id="PTHR10281:SF76">
    <property type="entry name" value="CALCUTTA CUP-RELATED"/>
    <property type="match status" value="1"/>
</dbReference>
<dbReference type="InterPro" id="IPR001199">
    <property type="entry name" value="Cyt_B5-like_heme/steroid-bd"/>
</dbReference>
<organism evidence="3 4">
    <name type="scientific">candidate division WS6 bacterium GW2011_GWF2_39_15</name>
    <dbReference type="NCBI Taxonomy" id="1619100"/>
    <lineage>
        <taxon>Bacteria</taxon>
        <taxon>Candidatus Dojkabacteria</taxon>
    </lineage>
</organism>
<gene>
    <name evidence="3" type="ORF">UT34_C0002G0225</name>
</gene>
<dbReference type="GO" id="GO:0012505">
    <property type="term" value="C:endomembrane system"/>
    <property type="evidence" value="ECO:0007669"/>
    <property type="project" value="TreeGrafter"/>
</dbReference>
<dbReference type="SUPFAM" id="SSF55856">
    <property type="entry name" value="Cytochrome b5-like heme/steroid binding domain"/>
    <property type="match status" value="1"/>
</dbReference>
<dbReference type="PANTHER" id="PTHR10281">
    <property type="entry name" value="MEMBRANE-ASSOCIATED PROGESTERONE RECEPTOR COMPONENT-RELATED"/>
    <property type="match status" value="1"/>
</dbReference>
<proteinExistence type="inferred from homology"/>
<accession>A0A0G0MRE5</accession>
<dbReference type="STRING" id="1619100.UT34_C0002G0225"/>
<dbReference type="Proteomes" id="UP000034799">
    <property type="component" value="Unassembled WGS sequence"/>
</dbReference>
<dbReference type="Pfam" id="PF00173">
    <property type="entry name" value="Cyt-b5"/>
    <property type="match status" value="1"/>
</dbReference>
<reference evidence="3 4" key="1">
    <citation type="journal article" date="2015" name="Nature">
        <title>rRNA introns, odd ribosomes, and small enigmatic genomes across a large radiation of phyla.</title>
        <authorList>
            <person name="Brown C.T."/>
            <person name="Hug L.A."/>
            <person name="Thomas B.C."/>
            <person name="Sharon I."/>
            <person name="Castelle C.J."/>
            <person name="Singh A."/>
            <person name="Wilkins M.J."/>
            <person name="Williams K.H."/>
            <person name="Banfield J.F."/>
        </authorList>
    </citation>
    <scope>NUCLEOTIDE SEQUENCE [LARGE SCALE GENOMIC DNA]</scope>
</reference>
<dbReference type="AlphaFoldDB" id="A0A0G0MRE5"/>
<dbReference type="EMBL" id="LBWK01000002">
    <property type="protein sequence ID" value="KKR05718.1"/>
    <property type="molecule type" value="Genomic_DNA"/>
</dbReference>